<dbReference type="KEGG" id="mbu:Mbur_1235"/>
<dbReference type="InterPro" id="IPR000092">
    <property type="entry name" value="Polyprenyl_synt"/>
</dbReference>
<comment type="cofactor">
    <cofactor evidence="1">
        <name>Mg(2+)</name>
        <dbReference type="ChEBI" id="CHEBI:18420"/>
    </cofactor>
</comment>
<dbReference type="SUPFAM" id="SSF48576">
    <property type="entry name" value="Terpenoid synthases"/>
    <property type="match status" value="1"/>
</dbReference>
<evidence type="ECO:0000256" key="3">
    <source>
        <dbReference type="ARBA" id="ARBA00022679"/>
    </source>
</evidence>
<sequence>MNIEQWDEYRQITDAMNEMISDMDDSPQMKKVVGHICRSGGKKVRPIILLLASRICGKGSENCTNAALAIELIHSASLIHDDILDEGVMRRGVESAHKKFGPAAAMLAGDYMISKSIELISIYSTPVVQEFGRAGMAMAEGETIDIKSTSEDFAEMNYFDCIDKKTASLFAASAVMGAYIAGADEKTASKLKNYGRKLGRAYQIVDDLLEYTQNIDNKKSDNKSISILQIYRRTMPYESAVEKAILLAMENVRMAKDILEEFDPSDSRSKLMTVTDHITMEMLPKTLKNLSDPGEQYAGI</sequence>
<dbReference type="HOGENOM" id="CLU_014015_2_0_2"/>
<dbReference type="EC" id="2.5.1.29" evidence="7"/>
<keyword evidence="4" id="KW-0479">Metal-binding</keyword>
<evidence type="ECO:0000256" key="6">
    <source>
        <dbReference type="RuleBase" id="RU004466"/>
    </source>
</evidence>
<dbReference type="RefSeq" id="WP_011499303.1">
    <property type="nucleotide sequence ID" value="NC_007955.1"/>
</dbReference>
<dbReference type="STRING" id="259564.Mbur_1235"/>
<evidence type="ECO:0000313" key="8">
    <source>
        <dbReference type="Proteomes" id="UP000001979"/>
    </source>
</evidence>
<dbReference type="PANTHER" id="PTHR12001">
    <property type="entry name" value="GERANYLGERANYL PYROPHOSPHATE SYNTHASE"/>
    <property type="match status" value="1"/>
</dbReference>
<dbReference type="EC" id="2.5.1.1" evidence="7"/>
<dbReference type="SFLD" id="SFLDS00005">
    <property type="entry name" value="Isoprenoid_Synthase_Type_I"/>
    <property type="match status" value="1"/>
</dbReference>
<dbReference type="GO" id="GO:0004161">
    <property type="term" value="F:dimethylallyltranstransferase activity"/>
    <property type="evidence" value="ECO:0007669"/>
    <property type="project" value="UniProtKB-EC"/>
</dbReference>
<proteinExistence type="inferred from homology"/>
<evidence type="ECO:0000256" key="1">
    <source>
        <dbReference type="ARBA" id="ARBA00001946"/>
    </source>
</evidence>
<accession>Q12WL9</accession>
<dbReference type="SFLD" id="SFLDG01017">
    <property type="entry name" value="Polyprenyl_Transferase_Like"/>
    <property type="match status" value="1"/>
</dbReference>
<comment type="similarity">
    <text evidence="2 6">Belongs to the FPP/GGPP synthase family.</text>
</comment>
<dbReference type="AlphaFoldDB" id="Q12WL9"/>
<dbReference type="InterPro" id="IPR008949">
    <property type="entry name" value="Isoprenoid_synthase_dom_sf"/>
</dbReference>
<organism evidence="7 8">
    <name type="scientific">Methanococcoides burtonii (strain DSM 6242 / NBRC 107633 / OCM 468 / ACE-M)</name>
    <dbReference type="NCBI Taxonomy" id="259564"/>
    <lineage>
        <taxon>Archaea</taxon>
        <taxon>Methanobacteriati</taxon>
        <taxon>Methanobacteriota</taxon>
        <taxon>Stenosarchaea group</taxon>
        <taxon>Methanomicrobia</taxon>
        <taxon>Methanosarcinales</taxon>
        <taxon>Methanosarcinaceae</taxon>
        <taxon>Methanococcoides</taxon>
    </lineage>
</organism>
<dbReference type="Gene3D" id="1.10.600.10">
    <property type="entry name" value="Farnesyl Diphosphate Synthase"/>
    <property type="match status" value="1"/>
</dbReference>
<dbReference type="PANTHER" id="PTHR12001:SF85">
    <property type="entry name" value="SHORT CHAIN ISOPRENYL DIPHOSPHATE SYNTHASE"/>
    <property type="match status" value="1"/>
</dbReference>
<keyword evidence="8" id="KW-1185">Reference proteome</keyword>
<dbReference type="GO" id="GO:0004337">
    <property type="term" value="F:(2E,6E)-farnesyl diphosphate synthase activity"/>
    <property type="evidence" value="ECO:0007669"/>
    <property type="project" value="UniProtKB-EC"/>
</dbReference>
<dbReference type="OrthoDB" id="106922at2157"/>
<dbReference type="EC" id="2.5.1.10" evidence="7"/>
<dbReference type="InterPro" id="IPR033749">
    <property type="entry name" value="Polyprenyl_synt_CS"/>
</dbReference>
<reference evidence="8" key="1">
    <citation type="journal article" date="2009" name="ISME J.">
        <title>The genome sequence of the psychrophilic archaeon, Methanococcoides burtonii: the role of genome evolution in cold adaptation.</title>
        <authorList>
            <person name="Allen M.A."/>
            <person name="Lauro F.M."/>
            <person name="Williams T.J."/>
            <person name="Burg D."/>
            <person name="Siddiqui K.S."/>
            <person name="De Francisci D."/>
            <person name="Chong K.W."/>
            <person name="Pilak O."/>
            <person name="Chew H.H."/>
            <person name="De Maere M.Z."/>
            <person name="Ting L."/>
            <person name="Katrib M."/>
            <person name="Ng C."/>
            <person name="Sowers K.R."/>
            <person name="Galperin M.Y."/>
            <person name="Anderson I.J."/>
            <person name="Ivanova N."/>
            <person name="Dalin E."/>
            <person name="Martinez M."/>
            <person name="Lapidus A."/>
            <person name="Hauser L."/>
            <person name="Land M."/>
            <person name="Thomas T."/>
            <person name="Cavicchioli R."/>
        </authorList>
    </citation>
    <scope>NUCLEOTIDE SEQUENCE [LARGE SCALE GENOMIC DNA]</scope>
    <source>
        <strain evidence="8">DSM 6242 / NBRC 107633 / OCM 468 / ACE-M</strain>
    </source>
</reference>
<evidence type="ECO:0000256" key="4">
    <source>
        <dbReference type="ARBA" id="ARBA00022723"/>
    </source>
</evidence>
<dbReference type="GO" id="GO:0046872">
    <property type="term" value="F:metal ion binding"/>
    <property type="evidence" value="ECO:0007669"/>
    <property type="project" value="UniProtKB-KW"/>
</dbReference>
<dbReference type="PROSITE" id="PS00723">
    <property type="entry name" value="POLYPRENYL_SYNTHASE_1"/>
    <property type="match status" value="1"/>
</dbReference>
<evidence type="ECO:0000256" key="5">
    <source>
        <dbReference type="ARBA" id="ARBA00022842"/>
    </source>
</evidence>
<dbReference type="Proteomes" id="UP000001979">
    <property type="component" value="Chromosome"/>
</dbReference>
<protein>
    <submittedName>
        <fullName evidence="7">Geranylgeranyl pyrophosphate synthetase</fullName>
        <ecNumber evidence="7">2.5.1.1</ecNumber>
        <ecNumber evidence="7">2.5.1.10</ecNumber>
        <ecNumber evidence="7">2.5.1.29</ecNumber>
    </submittedName>
</protein>
<name>Q12WL9_METBU</name>
<dbReference type="GO" id="GO:0004311">
    <property type="term" value="F:geranylgeranyl diphosphate synthase activity"/>
    <property type="evidence" value="ECO:0007669"/>
    <property type="project" value="UniProtKB-EC"/>
</dbReference>
<keyword evidence="5" id="KW-0460">Magnesium</keyword>
<evidence type="ECO:0000313" key="7">
    <source>
        <dbReference type="EMBL" id="ABE52157.1"/>
    </source>
</evidence>
<keyword evidence="3 6" id="KW-0808">Transferase</keyword>
<evidence type="ECO:0000256" key="2">
    <source>
        <dbReference type="ARBA" id="ARBA00006706"/>
    </source>
</evidence>
<gene>
    <name evidence="7" type="primary">gds</name>
    <name evidence="7" type="ordered locus">Mbur_1235</name>
</gene>
<dbReference type="Pfam" id="PF00348">
    <property type="entry name" value="polyprenyl_synt"/>
    <property type="match status" value="1"/>
</dbReference>
<dbReference type="GeneID" id="3998559"/>
<dbReference type="CDD" id="cd00685">
    <property type="entry name" value="Trans_IPPS_HT"/>
    <property type="match status" value="1"/>
</dbReference>
<dbReference type="GO" id="GO:0008299">
    <property type="term" value="P:isoprenoid biosynthetic process"/>
    <property type="evidence" value="ECO:0007669"/>
    <property type="project" value="InterPro"/>
</dbReference>
<dbReference type="EMBL" id="CP000300">
    <property type="protein sequence ID" value="ABE52157.1"/>
    <property type="molecule type" value="Genomic_DNA"/>
</dbReference>